<dbReference type="EMBL" id="BQNB010019200">
    <property type="protein sequence ID" value="GJT82793.1"/>
    <property type="molecule type" value="Genomic_DNA"/>
</dbReference>
<accession>A0ABQ5H6L0</accession>
<protein>
    <submittedName>
        <fullName evidence="1">Uncharacterized protein</fullName>
    </submittedName>
</protein>
<dbReference type="Proteomes" id="UP001151760">
    <property type="component" value="Unassembled WGS sequence"/>
</dbReference>
<reference evidence="1" key="1">
    <citation type="journal article" date="2022" name="Int. J. Mol. Sci.">
        <title>Draft Genome of Tanacetum Coccineum: Genomic Comparison of Closely Related Tanacetum-Family Plants.</title>
        <authorList>
            <person name="Yamashiro T."/>
            <person name="Shiraishi A."/>
            <person name="Nakayama K."/>
            <person name="Satake H."/>
        </authorList>
    </citation>
    <scope>NUCLEOTIDE SEQUENCE</scope>
</reference>
<comment type="caution">
    <text evidence="1">The sequence shown here is derived from an EMBL/GenBank/DDBJ whole genome shotgun (WGS) entry which is preliminary data.</text>
</comment>
<keyword evidence="2" id="KW-1185">Reference proteome</keyword>
<reference evidence="1" key="2">
    <citation type="submission" date="2022-01" db="EMBL/GenBank/DDBJ databases">
        <authorList>
            <person name="Yamashiro T."/>
            <person name="Shiraishi A."/>
            <person name="Satake H."/>
            <person name="Nakayama K."/>
        </authorList>
    </citation>
    <scope>NUCLEOTIDE SEQUENCE</scope>
</reference>
<name>A0ABQ5H6L0_9ASTR</name>
<gene>
    <name evidence="1" type="ORF">Tco_1057135</name>
</gene>
<proteinExistence type="predicted"/>
<organism evidence="1 2">
    <name type="scientific">Tanacetum coccineum</name>
    <dbReference type="NCBI Taxonomy" id="301880"/>
    <lineage>
        <taxon>Eukaryota</taxon>
        <taxon>Viridiplantae</taxon>
        <taxon>Streptophyta</taxon>
        <taxon>Embryophyta</taxon>
        <taxon>Tracheophyta</taxon>
        <taxon>Spermatophyta</taxon>
        <taxon>Magnoliopsida</taxon>
        <taxon>eudicotyledons</taxon>
        <taxon>Gunneridae</taxon>
        <taxon>Pentapetalae</taxon>
        <taxon>asterids</taxon>
        <taxon>campanulids</taxon>
        <taxon>Asterales</taxon>
        <taxon>Asteraceae</taxon>
        <taxon>Asteroideae</taxon>
        <taxon>Anthemideae</taxon>
        <taxon>Anthemidinae</taxon>
        <taxon>Tanacetum</taxon>
    </lineage>
</organism>
<sequence>MKDIKNETNVDHTLEMSNDDDLINLYPTLLYVRDIIILVHECMRSLTSILFHVTTLIRDEAAFEPHHWNMTLIPSLLHPIDVENYDASPNIILISSDDENDDEDEAEKDVVASYRIEL</sequence>
<evidence type="ECO:0000313" key="2">
    <source>
        <dbReference type="Proteomes" id="UP001151760"/>
    </source>
</evidence>
<evidence type="ECO:0000313" key="1">
    <source>
        <dbReference type="EMBL" id="GJT82793.1"/>
    </source>
</evidence>